<dbReference type="Proteomes" id="UP001428290">
    <property type="component" value="Unassembled WGS sequence"/>
</dbReference>
<evidence type="ECO:0000256" key="1">
    <source>
        <dbReference type="SAM" id="Phobius"/>
    </source>
</evidence>
<keyword evidence="1" id="KW-0812">Transmembrane</keyword>
<proteinExistence type="predicted"/>
<name>A0ABP9X2T0_9CHLR</name>
<keyword evidence="1" id="KW-1133">Transmembrane helix</keyword>
<evidence type="ECO:0000313" key="3">
    <source>
        <dbReference type="Proteomes" id="UP001428290"/>
    </source>
</evidence>
<protein>
    <recommendedName>
        <fullName evidence="4">PH domain-containing protein</fullName>
    </recommendedName>
</protein>
<gene>
    <name evidence="2" type="ORF">Hgul01_02974</name>
</gene>
<keyword evidence="3" id="KW-1185">Reference proteome</keyword>
<accession>A0ABP9X2T0</accession>
<keyword evidence="1" id="KW-0472">Membrane</keyword>
<feature type="transmembrane region" description="Helical" evidence="1">
    <location>
        <begin position="12"/>
        <end position="30"/>
    </location>
</feature>
<evidence type="ECO:0000313" key="2">
    <source>
        <dbReference type="EMBL" id="GAA5529168.1"/>
    </source>
</evidence>
<comment type="caution">
    <text evidence="2">The sequence shown here is derived from an EMBL/GenBank/DDBJ whole genome shotgun (WGS) entry which is preliminary data.</text>
</comment>
<dbReference type="EMBL" id="BAABRU010000010">
    <property type="protein sequence ID" value="GAA5529168.1"/>
    <property type="molecule type" value="Genomic_DNA"/>
</dbReference>
<organism evidence="2 3">
    <name type="scientific">Herpetosiphon gulosus</name>
    <dbReference type="NCBI Taxonomy" id="1973496"/>
    <lineage>
        <taxon>Bacteria</taxon>
        <taxon>Bacillati</taxon>
        <taxon>Chloroflexota</taxon>
        <taxon>Chloroflexia</taxon>
        <taxon>Herpetosiphonales</taxon>
        <taxon>Herpetosiphonaceae</taxon>
        <taxon>Herpetosiphon</taxon>
    </lineage>
</organism>
<evidence type="ECO:0008006" key="4">
    <source>
        <dbReference type="Google" id="ProtNLM"/>
    </source>
</evidence>
<feature type="transmembrane region" description="Helical" evidence="1">
    <location>
        <begin position="167"/>
        <end position="187"/>
    </location>
</feature>
<sequence length="189" mass="22044">MNPRKFRPKNFRSYVSVSLFMSFMSLYWIYQGLSDNWISVMLNSVVALYCVFEANTYLIVDSEGLSIHRIFRDRIHLAWSDIAEKQHLNIGKYTLDYLLLNVPNPSIKSLNSNQIPKELRSSIFRLDLWERSSELIELIQPQLATEPRSNQVFVPFNHIDQTRITRISILVILVAFAVAAFTIWRLFAG</sequence>
<reference evidence="2 3" key="1">
    <citation type="submission" date="2024-02" db="EMBL/GenBank/DDBJ databases">
        <title>Herpetosiphon gulosus NBRC 112829.</title>
        <authorList>
            <person name="Ichikawa N."/>
            <person name="Katano-Makiyama Y."/>
            <person name="Hidaka K."/>
        </authorList>
    </citation>
    <scope>NUCLEOTIDE SEQUENCE [LARGE SCALE GENOMIC DNA]</scope>
    <source>
        <strain evidence="2 3">NBRC 112829</strain>
    </source>
</reference>
<feature type="transmembrane region" description="Helical" evidence="1">
    <location>
        <begin position="36"/>
        <end position="60"/>
    </location>
</feature>